<accession>A0AAD1C3G0</accession>
<dbReference type="AlphaFoldDB" id="A0AAD1C3G0"/>
<dbReference type="GO" id="GO:0004834">
    <property type="term" value="F:tryptophan synthase activity"/>
    <property type="evidence" value="ECO:0007669"/>
    <property type="project" value="UniProtKB-EC"/>
</dbReference>
<dbReference type="Proteomes" id="UP000218554">
    <property type="component" value="Chromosome"/>
</dbReference>
<gene>
    <name evidence="1" type="ORF">KF707C_36640</name>
</gene>
<protein>
    <submittedName>
        <fullName evidence="1">Tryptophan synthase beta chain like</fullName>
        <ecNumber evidence="1">4.2.1.20</ecNumber>
    </submittedName>
</protein>
<organism evidence="1 2">
    <name type="scientific">Metapseudomonas furukawaii</name>
    <name type="common">Pseudomonas furukawaii</name>
    <dbReference type="NCBI Taxonomy" id="1149133"/>
    <lineage>
        <taxon>Bacteria</taxon>
        <taxon>Pseudomonadati</taxon>
        <taxon>Pseudomonadota</taxon>
        <taxon>Gammaproteobacteria</taxon>
        <taxon>Pseudomonadales</taxon>
        <taxon>Pseudomonadaceae</taxon>
        <taxon>Metapseudomonas</taxon>
    </lineage>
</organism>
<dbReference type="EMBL" id="AP014862">
    <property type="protein sequence ID" value="BAU75352.1"/>
    <property type="molecule type" value="Genomic_DNA"/>
</dbReference>
<dbReference type="KEGG" id="pfuw:KF707C_36640"/>
<proteinExistence type="predicted"/>
<sequence length="112" mass="12917">MVYVQRDEKGRLLRVEREPFESMTQCLSSSDPEVQSWFASRSLHDYLMSLQYSDLELVRVIEDLVQVLVGKGVMAFTDLPEPARHKLQLRAHVRSQVGDLDGRVPEDGRLPY</sequence>
<dbReference type="EC" id="4.2.1.20" evidence="1"/>
<keyword evidence="2" id="KW-1185">Reference proteome</keyword>
<reference evidence="1 2" key="2">
    <citation type="journal article" date="2017" name="Int. J. Syst. Evol. Microbiol.">
        <title>Pseudomonas furukawaii sp. nov., a polychlorinated biphenyl-degrading bacterium isolated from biphenyl-contaminated soil in Japan.</title>
        <authorList>
            <person name="Kimura N."/>
            <person name="Watanabe T."/>
            <person name="Suenaga H."/>
            <person name="Fujihara H."/>
            <person name="Futagami T."/>
            <person name="Goto M."/>
            <person name="Hanada S."/>
            <person name="Hirose J."/>
        </authorList>
    </citation>
    <scope>NUCLEOTIDE SEQUENCE [LARGE SCALE GENOMIC DNA]</scope>
    <source>
        <strain evidence="2">DSM 10086 / NBRC 110670 / KF707</strain>
    </source>
</reference>
<reference evidence="2" key="1">
    <citation type="submission" date="2015-05" db="EMBL/GenBank/DDBJ databases">
        <title>Draft genome sequencing of a biphenyl-degrading bacterium, Pseudomonas balearica KF707 (=NBRC110670).</title>
        <authorList>
            <person name="Kimura N."/>
            <person name="Hirose J."/>
            <person name="Watanabe T."/>
            <person name="Suenaga H."/>
            <person name="Fujihara H."/>
            <person name="Noguchi M."/>
            <person name="Hashimoto M."/>
            <person name="Shimodaira J."/>
            <person name="Tsuchikane K."/>
            <person name="Hosoyama A."/>
            <person name="Yamazoe A."/>
            <person name="Fujita N."/>
            <person name="Furukawa K."/>
        </authorList>
    </citation>
    <scope>NUCLEOTIDE SEQUENCE [LARGE SCALE GENOMIC DNA]</scope>
    <source>
        <strain evidence="2">DSM 10086 / NBRC 110670 / KF707</strain>
    </source>
</reference>
<keyword evidence="1" id="KW-0456">Lyase</keyword>
<evidence type="ECO:0000313" key="2">
    <source>
        <dbReference type="Proteomes" id="UP000218554"/>
    </source>
</evidence>
<name>A0AAD1C3G0_METFU</name>
<evidence type="ECO:0000313" key="1">
    <source>
        <dbReference type="EMBL" id="BAU75352.1"/>
    </source>
</evidence>
<dbReference type="RefSeq" id="WP_003447942.1">
    <property type="nucleotide sequence ID" value="NZ_AJMR01000001.1"/>
</dbReference>